<evidence type="ECO:0000259" key="3">
    <source>
        <dbReference type="PROSITE" id="PS50110"/>
    </source>
</evidence>
<keyword evidence="1" id="KW-0597">Phosphoprotein</keyword>
<accession>X0TTK2</accession>
<evidence type="ECO:0000256" key="2">
    <source>
        <dbReference type="ARBA" id="ARBA00023012"/>
    </source>
</evidence>
<evidence type="ECO:0000256" key="1">
    <source>
        <dbReference type="ARBA" id="ARBA00022553"/>
    </source>
</evidence>
<protein>
    <recommendedName>
        <fullName evidence="3">Response regulatory domain-containing protein</fullName>
    </recommendedName>
</protein>
<name>X0TTK2_9ZZZZ</name>
<gene>
    <name evidence="4" type="ORF">S01H1_22638</name>
</gene>
<proteinExistence type="predicted"/>
<dbReference type="SUPFAM" id="SSF52172">
    <property type="entry name" value="CheY-like"/>
    <property type="match status" value="1"/>
</dbReference>
<dbReference type="InterPro" id="IPR001789">
    <property type="entry name" value="Sig_transdc_resp-reg_receiver"/>
</dbReference>
<keyword evidence="2" id="KW-0902">Two-component regulatory system</keyword>
<dbReference type="AlphaFoldDB" id="X0TTK2"/>
<evidence type="ECO:0000313" key="4">
    <source>
        <dbReference type="EMBL" id="GAF90526.1"/>
    </source>
</evidence>
<dbReference type="InterPro" id="IPR011006">
    <property type="entry name" value="CheY-like_superfamily"/>
</dbReference>
<feature type="non-terminal residue" evidence="4">
    <location>
        <position position="49"/>
    </location>
</feature>
<dbReference type="Gene3D" id="3.40.50.2300">
    <property type="match status" value="1"/>
</dbReference>
<dbReference type="EMBL" id="BARS01012819">
    <property type="protein sequence ID" value="GAF90526.1"/>
    <property type="molecule type" value="Genomic_DNA"/>
</dbReference>
<dbReference type="GO" id="GO:0000160">
    <property type="term" value="P:phosphorelay signal transduction system"/>
    <property type="evidence" value="ECO:0007669"/>
    <property type="project" value="UniProtKB-KW"/>
</dbReference>
<dbReference type="PROSITE" id="PS50110">
    <property type="entry name" value="RESPONSE_REGULATORY"/>
    <property type="match status" value="1"/>
</dbReference>
<dbReference type="PANTHER" id="PTHR45339:SF1">
    <property type="entry name" value="HYBRID SIGNAL TRANSDUCTION HISTIDINE KINASE J"/>
    <property type="match status" value="1"/>
</dbReference>
<dbReference type="PANTHER" id="PTHR45339">
    <property type="entry name" value="HYBRID SIGNAL TRANSDUCTION HISTIDINE KINASE J"/>
    <property type="match status" value="1"/>
</dbReference>
<feature type="domain" description="Response regulatory" evidence="3">
    <location>
        <begin position="1"/>
        <end position="49"/>
    </location>
</feature>
<sequence>MLENLGCQVEIVGSGRHAVDATRRTAFDLILMNCQMPEMAASSSADPPS</sequence>
<reference evidence="4" key="1">
    <citation type="journal article" date="2014" name="Front. Microbiol.">
        <title>High frequency of phylogenetically diverse reductive dehalogenase-homologous genes in deep subseafloor sedimentary metagenomes.</title>
        <authorList>
            <person name="Kawai M."/>
            <person name="Futagami T."/>
            <person name="Toyoda A."/>
            <person name="Takaki Y."/>
            <person name="Nishi S."/>
            <person name="Hori S."/>
            <person name="Arai W."/>
            <person name="Tsubouchi T."/>
            <person name="Morono Y."/>
            <person name="Uchiyama I."/>
            <person name="Ito T."/>
            <person name="Fujiyama A."/>
            <person name="Inagaki F."/>
            <person name="Takami H."/>
        </authorList>
    </citation>
    <scope>NUCLEOTIDE SEQUENCE</scope>
    <source>
        <strain evidence="4">Expedition CK06-06</strain>
    </source>
</reference>
<comment type="caution">
    <text evidence="4">The sequence shown here is derived from an EMBL/GenBank/DDBJ whole genome shotgun (WGS) entry which is preliminary data.</text>
</comment>
<organism evidence="4">
    <name type="scientific">marine sediment metagenome</name>
    <dbReference type="NCBI Taxonomy" id="412755"/>
    <lineage>
        <taxon>unclassified sequences</taxon>
        <taxon>metagenomes</taxon>
        <taxon>ecological metagenomes</taxon>
    </lineage>
</organism>